<dbReference type="OrthoDB" id="194386at2759"/>
<comment type="similarity">
    <text evidence="3">Belongs to the methyltransferase superfamily. ETFBKMT family.</text>
</comment>
<dbReference type="Gene3D" id="3.40.50.150">
    <property type="entry name" value="Vaccinia Virus protein VP39"/>
    <property type="match status" value="1"/>
</dbReference>
<evidence type="ECO:0000256" key="4">
    <source>
        <dbReference type="ARBA" id="ARBA00041867"/>
    </source>
</evidence>
<keyword evidence="1" id="KW-0489">Methyltransferase</keyword>
<dbReference type="OMA" id="RQENYGL"/>
<dbReference type="CDD" id="cd02440">
    <property type="entry name" value="AdoMet_MTases"/>
    <property type="match status" value="1"/>
</dbReference>
<dbReference type="GO" id="GO:0005759">
    <property type="term" value="C:mitochondrial matrix"/>
    <property type="evidence" value="ECO:0007669"/>
    <property type="project" value="TreeGrafter"/>
</dbReference>
<dbReference type="InterPro" id="IPR050078">
    <property type="entry name" value="Ribosomal_L11_MeTrfase_PrmA"/>
</dbReference>
<evidence type="ECO:0000256" key="2">
    <source>
        <dbReference type="ARBA" id="ARBA00022679"/>
    </source>
</evidence>
<dbReference type="AlphaFoldDB" id="E2BQD7"/>
<dbReference type="PANTHER" id="PTHR43648:SF1">
    <property type="entry name" value="ELECTRON TRANSFER FLAVOPROTEIN BETA SUBUNIT LYSINE METHYLTRANSFERASE"/>
    <property type="match status" value="1"/>
</dbReference>
<dbReference type="InterPro" id="IPR029063">
    <property type="entry name" value="SAM-dependent_MTases_sf"/>
</dbReference>
<dbReference type="Proteomes" id="UP000008237">
    <property type="component" value="Unassembled WGS sequence"/>
</dbReference>
<evidence type="ECO:0000256" key="1">
    <source>
        <dbReference type="ARBA" id="ARBA00022603"/>
    </source>
</evidence>
<dbReference type="InterPro" id="IPR019410">
    <property type="entry name" value="Methyltransf_16"/>
</dbReference>
<dbReference type="InParanoid" id="E2BQD7"/>
<dbReference type="GO" id="GO:0032259">
    <property type="term" value="P:methylation"/>
    <property type="evidence" value="ECO:0007669"/>
    <property type="project" value="UniProtKB-KW"/>
</dbReference>
<proteinExistence type="inferred from homology"/>
<dbReference type="GO" id="GO:0016279">
    <property type="term" value="F:protein-lysine N-methyltransferase activity"/>
    <property type="evidence" value="ECO:0007669"/>
    <property type="project" value="TreeGrafter"/>
</dbReference>
<keyword evidence="7" id="KW-1185">Reference proteome</keyword>
<organism evidence="7">
    <name type="scientific">Harpegnathos saltator</name>
    <name type="common">Jerdon's jumping ant</name>
    <dbReference type="NCBI Taxonomy" id="610380"/>
    <lineage>
        <taxon>Eukaryota</taxon>
        <taxon>Metazoa</taxon>
        <taxon>Ecdysozoa</taxon>
        <taxon>Arthropoda</taxon>
        <taxon>Hexapoda</taxon>
        <taxon>Insecta</taxon>
        <taxon>Pterygota</taxon>
        <taxon>Neoptera</taxon>
        <taxon>Endopterygota</taxon>
        <taxon>Hymenoptera</taxon>
        <taxon>Apocrita</taxon>
        <taxon>Aculeata</taxon>
        <taxon>Formicoidea</taxon>
        <taxon>Formicidae</taxon>
        <taxon>Ponerinae</taxon>
        <taxon>Ponerini</taxon>
        <taxon>Harpegnathos</taxon>
    </lineage>
</organism>
<sequence>MTPELKLFLLTENCPLYREPFVEAKDDDRRLDAFQDPFWSIYWPGGQVLTRFILDDRERVFGRGPRGAGKGAPRRILDLGAGCGATAIAAKLIGPWQQVVANDINEVACVAVAMNAVLNDADIEVSWENLLERPPEDRYDVIFVGDLLYDEEIASVLIGWLENAHVRGARIYLGDPGRHGLTEDLRRRLRSLRRYSLPANVQRENHGYDTATVWEFAAGTKRLL</sequence>
<dbReference type="Pfam" id="PF10294">
    <property type="entry name" value="Methyltransf_16"/>
    <property type="match status" value="1"/>
</dbReference>
<keyword evidence="2" id="KW-0808">Transferase</keyword>
<evidence type="ECO:0000313" key="7">
    <source>
        <dbReference type="Proteomes" id="UP000008237"/>
    </source>
</evidence>
<reference evidence="6 7" key="1">
    <citation type="journal article" date="2010" name="Science">
        <title>Genomic comparison of the ants Camponotus floridanus and Harpegnathos saltator.</title>
        <authorList>
            <person name="Bonasio R."/>
            <person name="Zhang G."/>
            <person name="Ye C."/>
            <person name="Mutti N.S."/>
            <person name="Fang X."/>
            <person name="Qin N."/>
            <person name="Donahue G."/>
            <person name="Yang P."/>
            <person name="Li Q."/>
            <person name="Li C."/>
            <person name="Zhang P."/>
            <person name="Huang Z."/>
            <person name="Berger S.L."/>
            <person name="Reinberg D."/>
            <person name="Wang J."/>
            <person name="Liebig J."/>
        </authorList>
    </citation>
    <scope>NUCLEOTIDE SEQUENCE [LARGE SCALE GENOMIC DNA]</scope>
    <source>
        <strain evidence="6 7">R22 G/1</strain>
    </source>
</reference>
<protein>
    <recommendedName>
        <fullName evidence="5">ETFB lysine methyltransferase</fullName>
    </recommendedName>
    <alternativeName>
        <fullName evidence="4">Protein N-lysine methyltransferase METTL20</fullName>
    </alternativeName>
</protein>
<dbReference type="SUPFAM" id="SSF53335">
    <property type="entry name" value="S-adenosyl-L-methionine-dependent methyltransferases"/>
    <property type="match status" value="1"/>
</dbReference>
<evidence type="ECO:0000313" key="6">
    <source>
        <dbReference type="EMBL" id="EFN82101.1"/>
    </source>
</evidence>
<dbReference type="PANTHER" id="PTHR43648">
    <property type="entry name" value="ELECTRON TRANSFER FLAVOPROTEIN BETA SUBUNIT LYSINE METHYLTRANSFERASE"/>
    <property type="match status" value="1"/>
</dbReference>
<gene>
    <name evidence="6" type="ORF">EAI_11828</name>
</gene>
<dbReference type="EMBL" id="GL449738">
    <property type="protein sequence ID" value="EFN82101.1"/>
    <property type="molecule type" value="Genomic_DNA"/>
</dbReference>
<evidence type="ECO:0000256" key="3">
    <source>
        <dbReference type="ARBA" id="ARBA00037932"/>
    </source>
</evidence>
<evidence type="ECO:0000256" key="5">
    <source>
        <dbReference type="ARBA" id="ARBA00042266"/>
    </source>
</evidence>
<name>E2BQD7_HARSA</name>
<accession>E2BQD7</accession>
<dbReference type="STRING" id="610380.E2BQD7"/>